<dbReference type="GO" id="GO:0004222">
    <property type="term" value="F:metalloendopeptidase activity"/>
    <property type="evidence" value="ECO:0007669"/>
    <property type="project" value="TreeGrafter"/>
</dbReference>
<feature type="signal peptide" evidence="2">
    <location>
        <begin position="1"/>
        <end position="30"/>
    </location>
</feature>
<feature type="chain" id="PRO_5036971953" evidence="2">
    <location>
        <begin position="31"/>
        <end position="472"/>
    </location>
</feature>
<dbReference type="AlphaFoldDB" id="A0A974NJL8"/>
<reference evidence="4 5" key="1">
    <citation type="submission" date="2021-01" db="EMBL/GenBank/DDBJ databases">
        <title>FDA dAtabase for Regulatory Grade micrObial Sequences (FDA-ARGOS): Supporting development and validation of Infectious Disease Dx tests.</title>
        <authorList>
            <person name="Nelson B."/>
            <person name="Plummer A."/>
            <person name="Tallon L."/>
            <person name="Sadzewicz L."/>
            <person name="Zhao X."/>
            <person name="Boylan J."/>
            <person name="Ott S."/>
            <person name="Bowen H."/>
            <person name="Vavikolanu K."/>
            <person name="Mehta A."/>
            <person name="Aluvathingal J."/>
            <person name="Nadendla S."/>
            <person name="Myers T."/>
            <person name="Yan Y."/>
            <person name="Sichtig H."/>
        </authorList>
    </citation>
    <scope>NUCLEOTIDE SEQUENCE [LARGE SCALE GENOMIC DNA]</scope>
    <source>
        <strain evidence="4 5">FDAARGOS_1161</strain>
    </source>
</reference>
<evidence type="ECO:0000256" key="1">
    <source>
        <dbReference type="ARBA" id="ARBA00022729"/>
    </source>
</evidence>
<keyword evidence="1 2" id="KW-0732">Signal</keyword>
<sequence>MFKLYNRCTLFKGFLAACAVVLLFPIHSSAKENETSEMKTVQHVYVDDDFVGSLTDDKGLQSSLEEKVEDTKAAYPDAVINADSQVTLIPEQMFEEPDRDSLVIDKVIHDLKVKADAYEIMIGDEGVAYVSSKADAEEVIKSILLQYVTEKELEQYEGKKQGEVNDTQESRVTDILLSKSVESKAVHVDPAKLIDVKEAIEVINEGTHVNAVYETKDEETLADIEDITDVEITRLLELNPDINDETKLESGTELQVEVPVSYLDIRVEREVFRNKKIAFETKIIKDEQLYEGEKKTDVKGKPGNRVITYKTIEMNGQPIEETVTDDRVASEAVTQVEREGTKEVPSRGTGTFAWPADGGYISSKQGQRWGKLHKGIDIARPVTKTITAADNGVVEFAGIGSGYGNMVIIDHKNGYKTTYAHLDSLAVHSGQVVPKGTKIGVMGSTGHSTGVHLHFEIHKNGALADPLKYINQ</sequence>
<protein>
    <submittedName>
        <fullName evidence="4">M23 family metallopeptidase</fullName>
    </submittedName>
</protein>
<dbReference type="Gene3D" id="2.20.230.10">
    <property type="entry name" value="Resuscitation-promoting factor rpfb"/>
    <property type="match status" value="1"/>
</dbReference>
<dbReference type="InterPro" id="IPR050570">
    <property type="entry name" value="Cell_wall_metabolism_enzyme"/>
</dbReference>
<dbReference type="EMBL" id="CP068053">
    <property type="protein sequence ID" value="QQS98889.1"/>
    <property type="molecule type" value="Genomic_DNA"/>
</dbReference>
<dbReference type="Pfam" id="PF07501">
    <property type="entry name" value="G5"/>
    <property type="match status" value="1"/>
</dbReference>
<dbReference type="PANTHER" id="PTHR21666:SF270">
    <property type="entry name" value="MUREIN HYDROLASE ACTIVATOR ENVC"/>
    <property type="match status" value="1"/>
</dbReference>
<dbReference type="InterPro" id="IPR011055">
    <property type="entry name" value="Dup_hybrid_motif"/>
</dbReference>
<dbReference type="InterPro" id="IPR016047">
    <property type="entry name" value="M23ase_b-sheet_dom"/>
</dbReference>
<dbReference type="Pfam" id="PF01551">
    <property type="entry name" value="Peptidase_M23"/>
    <property type="match status" value="1"/>
</dbReference>
<dbReference type="CDD" id="cd12797">
    <property type="entry name" value="M23_peptidase"/>
    <property type="match status" value="1"/>
</dbReference>
<dbReference type="Gene3D" id="2.70.70.10">
    <property type="entry name" value="Glucose Permease (Domain IIA)"/>
    <property type="match status" value="1"/>
</dbReference>
<dbReference type="InterPro" id="IPR011098">
    <property type="entry name" value="G5_dom"/>
</dbReference>
<dbReference type="Proteomes" id="UP000595254">
    <property type="component" value="Chromosome"/>
</dbReference>
<accession>A0A974NJL8</accession>
<organism evidence="4 5">
    <name type="scientific">Peribacillus psychrosaccharolyticus</name>
    <name type="common">Bacillus psychrosaccharolyticus</name>
    <dbReference type="NCBI Taxonomy" id="1407"/>
    <lineage>
        <taxon>Bacteria</taxon>
        <taxon>Bacillati</taxon>
        <taxon>Bacillota</taxon>
        <taxon>Bacilli</taxon>
        <taxon>Bacillales</taxon>
        <taxon>Bacillaceae</taxon>
        <taxon>Peribacillus</taxon>
    </lineage>
</organism>
<dbReference type="SUPFAM" id="SSF51261">
    <property type="entry name" value="Duplicated hybrid motif"/>
    <property type="match status" value="1"/>
</dbReference>
<dbReference type="PANTHER" id="PTHR21666">
    <property type="entry name" value="PEPTIDASE-RELATED"/>
    <property type="match status" value="1"/>
</dbReference>
<evidence type="ECO:0000313" key="4">
    <source>
        <dbReference type="EMBL" id="QQS98889.1"/>
    </source>
</evidence>
<keyword evidence="5" id="KW-1185">Reference proteome</keyword>
<dbReference type="PROSITE" id="PS51109">
    <property type="entry name" value="G5"/>
    <property type="match status" value="1"/>
</dbReference>
<name>A0A974NJL8_PERPY</name>
<dbReference type="SMART" id="SM01208">
    <property type="entry name" value="G5"/>
    <property type="match status" value="1"/>
</dbReference>
<evidence type="ECO:0000313" key="5">
    <source>
        <dbReference type="Proteomes" id="UP000595254"/>
    </source>
</evidence>
<dbReference type="RefSeq" id="WP_051387461.1">
    <property type="nucleotide sequence ID" value="NZ_CP068053.1"/>
</dbReference>
<evidence type="ECO:0000259" key="3">
    <source>
        <dbReference type="PROSITE" id="PS51109"/>
    </source>
</evidence>
<feature type="domain" description="G5" evidence="3">
    <location>
        <begin position="263"/>
        <end position="343"/>
    </location>
</feature>
<gene>
    <name evidence="4" type="ORF">I6J18_14610</name>
</gene>
<proteinExistence type="predicted"/>
<dbReference type="KEGG" id="ppsr:I6J18_14610"/>
<evidence type="ECO:0000256" key="2">
    <source>
        <dbReference type="SAM" id="SignalP"/>
    </source>
</evidence>